<feature type="transmembrane region" description="Helical" evidence="2">
    <location>
        <begin position="71"/>
        <end position="91"/>
    </location>
</feature>
<feature type="transmembrane region" description="Helical" evidence="2">
    <location>
        <begin position="103"/>
        <end position="123"/>
    </location>
</feature>
<feature type="transmembrane region" description="Helical" evidence="2">
    <location>
        <begin position="245"/>
        <end position="266"/>
    </location>
</feature>
<evidence type="ECO:0000256" key="1">
    <source>
        <dbReference type="SAM" id="MobiDB-lite"/>
    </source>
</evidence>
<organism evidence="3 4">
    <name type="scientific">Catenuloplanes niger</name>
    <dbReference type="NCBI Taxonomy" id="587534"/>
    <lineage>
        <taxon>Bacteria</taxon>
        <taxon>Bacillati</taxon>
        <taxon>Actinomycetota</taxon>
        <taxon>Actinomycetes</taxon>
        <taxon>Micromonosporales</taxon>
        <taxon>Micromonosporaceae</taxon>
        <taxon>Catenuloplanes</taxon>
    </lineage>
</organism>
<gene>
    <name evidence="3" type="ORF">J2S44_000569</name>
</gene>
<dbReference type="Proteomes" id="UP001183629">
    <property type="component" value="Unassembled WGS sequence"/>
</dbReference>
<accession>A0AAE3ZKG7</accession>
<feature type="transmembrane region" description="Helical" evidence="2">
    <location>
        <begin position="209"/>
        <end position="233"/>
    </location>
</feature>
<name>A0AAE3ZKG7_9ACTN</name>
<sequence length="393" mass="39167">MPDCTNGDIVYVGAFSGLTELFDQGIDGLLRKIASAIMNAAASLFGELALRIPTLSQDPEINHKIGLQTNWLVVTIAVASLLFAAARMALERRGQPGVVAIKGVLRLILVAGAGSFVLIQLALLSDRYTEHLFEAGVKEQLKTIASCDNADISTFLIIIIGLLLLIAGLVHIVLLYIRLGVMVLLVGTLPLAAVASMTEWGSSWWRKHIAWMTAWLIYKPAVGLIFYVGATMISFEGQNAVQQKIAGCGVLLMAAVALPGLLRLVVPATMALGNSDGASSAVASGAGAAAQATGAIGSAGMRYARGGGKGGGKSGGRGATGAAGATGGGGGGTGGGGGGAGGGRSTGRAIASGAGRVAAGAIGGAALVAAKASTTAVKHGTNLAQGAVSGNPD</sequence>
<dbReference type="AlphaFoldDB" id="A0AAE3ZKG7"/>
<dbReference type="RefSeq" id="WP_310408776.1">
    <property type="nucleotide sequence ID" value="NZ_JAVDYC010000001.1"/>
</dbReference>
<evidence type="ECO:0000313" key="3">
    <source>
        <dbReference type="EMBL" id="MDR7320319.1"/>
    </source>
</evidence>
<proteinExistence type="predicted"/>
<evidence type="ECO:0000256" key="2">
    <source>
        <dbReference type="SAM" id="Phobius"/>
    </source>
</evidence>
<keyword evidence="2" id="KW-1133">Transmembrane helix</keyword>
<evidence type="ECO:0000313" key="4">
    <source>
        <dbReference type="Proteomes" id="UP001183629"/>
    </source>
</evidence>
<feature type="transmembrane region" description="Helical" evidence="2">
    <location>
        <begin position="152"/>
        <end position="174"/>
    </location>
</feature>
<feature type="transmembrane region" description="Helical" evidence="2">
    <location>
        <begin position="179"/>
        <end position="197"/>
    </location>
</feature>
<dbReference type="EMBL" id="JAVDYC010000001">
    <property type="protein sequence ID" value="MDR7320319.1"/>
    <property type="molecule type" value="Genomic_DNA"/>
</dbReference>
<keyword evidence="2" id="KW-0472">Membrane</keyword>
<feature type="region of interest" description="Disordered" evidence="1">
    <location>
        <begin position="307"/>
        <end position="344"/>
    </location>
</feature>
<evidence type="ECO:0008006" key="5">
    <source>
        <dbReference type="Google" id="ProtNLM"/>
    </source>
</evidence>
<comment type="caution">
    <text evidence="3">The sequence shown here is derived from an EMBL/GenBank/DDBJ whole genome shotgun (WGS) entry which is preliminary data.</text>
</comment>
<keyword evidence="2" id="KW-0812">Transmembrane</keyword>
<protein>
    <recommendedName>
        <fullName evidence="5">TrbL/VirB6 plasmid conjugal transfer protein</fullName>
    </recommendedName>
</protein>
<keyword evidence="4" id="KW-1185">Reference proteome</keyword>
<reference evidence="3 4" key="1">
    <citation type="submission" date="2023-07" db="EMBL/GenBank/DDBJ databases">
        <title>Sequencing the genomes of 1000 actinobacteria strains.</title>
        <authorList>
            <person name="Klenk H.-P."/>
        </authorList>
    </citation>
    <scope>NUCLEOTIDE SEQUENCE [LARGE SCALE GENOMIC DNA]</scope>
    <source>
        <strain evidence="3 4">DSM 44711</strain>
    </source>
</reference>